<keyword evidence="1 3" id="KW-0963">Cytoplasm</keyword>
<organism evidence="4 5">
    <name type="scientific">Methanohalobium evestigatum (strain ATCC BAA-1072 / DSM 3721 / NBRC 107634 / OCM 161 / Z-7303)</name>
    <dbReference type="NCBI Taxonomy" id="644295"/>
    <lineage>
        <taxon>Archaea</taxon>
        <taxon>Methanobacteriati</taxon>
        <taxon>Methanobacteriota</taxon>
        <taxon>Stenosarchaea group</taxon>
        <taxon>Methanomicrobia</taxon>
        <taxon>Methanosarcinales</taxon>
        <taxon>Methanosarcinaceae</taxon>
        <taxon>Methanohalobium</taxon>
    </lineage>
</organism>
<dbReference type="PANTHER" id="PTHR30592:SF1">
    <property type="entry name" value="SULFUR CARRIER PROTEIN FDHD"/>
    <property type="match status" value="1"/>
</dbReference>
<reference evidence="4 5" key="1">
    <citation type="submission" date="2010-06" db="EMBL/GenBank/DDBJ databases">
        <title>Complete sequence chromosome of Methanohalobium evestigatum Z-7303.</title>
        <authorList>
            <consortium name="US DOE Joint Genome Institute"/>
            <person name="Lucas S."/>
            <person name="Copeland A."/>
            <person name="Lapidus A."/>
            <person name="Cheng J.-F."/>
            <person name="Bruce D."/>
            <person name="Goodwin L."/>
            <person name="Pitluck S."/>
            <person name="Saunders E."/>
            <person name="Detter J.C."/>
            <person name="Han C."/>
            <person name="Tapia R."/>
            <person name="Land M."/>
            <person name="Hauser L."/>
            <person name="Kyrpides N."/>
            <person name="Mikhailova N."/>
            <person name="Sieprawska-Lupa M."/>
            <person name="Whitman W.B."/>
            <person name="Anderson I."/>
            <person name="Woyke T."/>
        </authorList>
    </citation>
    <scope>NUCLEOTIDE SEQUENCE [LARGE SCALE GENOMIC DNA]</scope>
    <source>
        <strain evidence="5">ATCC BAA-1072 / DSM 3721 / NBRC 107634 / OCM 161 / Z-7303</strain>
    </source>
</reference>
<dbReference type="GO" id="GO:0016783">
    <property type="term" value="F:sulfurtransferase activity"/>
    <property type="evidence" value="ECO:0007669"/>
    <property type="project" value="InterPro"/>
</dbReference>
<dbReference type="AlphaFoldDB" id="D7EBN5"/>
<keyword evidence="5" id="KW-1185">Reference proteome</keyword>
<evidence type="ECO:0000256" key="1">
    <source>
        <dbReference type="ARBA" id="ARBA00022490"/>
    </source>
</evidence>
<dbReference type="STRING" id="644295.Metev_2048"/>
<sequence length="259" mass="28547">MRDDYTKTYPVTKVDRKKTATCTSFSVAREENVELYINGSKIASILTSPVDIKELAVGYVICEGIADFADITRIYESKNRIDLEIVDVDSKSLSYELRSSGYMGISAKDYPTKIQSDVIFEPESIFSSQKFLESGIYRLTKGTHLAALINQNGELVTQAVDIGRHNAIDKVIGYSRLAGLDVSSLYLLSTGRQSNGMVLKCSRSGVSLLVTKSAPLDSGIETAKKTGLCLVGFASESRMYIFANPERINFDDNTDKNKD</sequence>
<dbReference type="GeneID" id="9347708"/>
<gene>
    <name evidence="3" type="primary">fdhD</name>
    <name evidence="4" type="ordered locus">Metev_2048</name>
</gene>
<dbReference type="PANTHER" id="PTHR30592">
    <property type="entry name" value="FORMATE DEHYDROGENASE"/>
    <property type="match status" value="1"/>
</dbReference>
<dbReference type="GO" id="GO:0006777">
    <property type="term" value="P:Mo-molybdopterin cofactor biosynthetic process"/>
    <property type="evidence" value="ECO:0007669"/>
    <property type="project" value="UniProtKB-UniRule"/>
</dbReference>
<dbReference type="InterPro" id="IPR016193">
    <property type="entry name" value="Cytidine_deaminase-like"/>
</dbReference>
<keyword evidence="2 3" id="KW-0501">Molybdenum cofactor biosynthesis</keyword>
<evidence type="ECO:0000256" key="2">
    <source>
        <dbReference type="ARBA" id="ARBA00023150"/>
    </source>
</evidence>
<dbReference type="Proteomes" id="UP000000391">
    <property type="component" value="Chromosome"/>
</dbReference>
<dbReference type="EMBL" id="CP002069">
    <property type="protein sequence ID" value="ADI74877.1"/>
    <property type="molecule type" value="Genomic_DNA"/>
</dbReference>
<dbReference type="NCBIfam" id="TIGR00129">
    <property type="entry name" value="fdhD_narQ"/>
    <property type="match status" value="1"/>
</dbReference>
<dbReference type="RefSeq" id="WP_013195442.1">
    <property type="nucleotide sequence ID" value="NC_014253.1"/>
</dbReference>
<name>D7EBN5_METEZ</name>
<dbReference type="Pfam" id="PF02634">
    <property type="entry name" value="FdhD-NarQ"/>
    <property type="match status" value="1"/>
</dbReference>
<dbReference type="SUPFAM" id="SSF53927">
    <property type="entry name" value="Cytidine deaminase-like"/>
    <property type="match status" value="1"/>
</dbReference>
<dbReference type="HOGENOM" id="CLU_056887_4_2_2"/>
<dbReference type="GO" id="GO:0005737">
    <property type="term" value="C:cytoplasm"/>
    <property type="evidence" value="ECO:0007669"/>
    <property type="project" value="UniProtKB-SubCell"/>
</dbReference>
<dbReference type="Gene3D" id="3.10.20.10">
    <property type="match status" value="1"/>
</dbReference>
<dbReference type="PIRSF" id="PIRSF015626">
    <property type="entry name" value="FdhD"/>
    <property type="match status" value="1"/>
</dbReference>
<dbReference type="HAMAP" id="MF_00187">
    <property type="entry name" value="FdhD"/>
    <property type="match status" value="1"/>
</dbReference>
<evidence type="ECO:0000313" key="5">
    <source>
        <dbReference type="Proteomes" id="UP000000391"/>
    </source>
</evidence>
<protein>
    <recommendedName>
        <fullName evidence="3">Protein FdhD</fullName>
    </recommendedName>
</protein>
<comment type="caution">
    <text evidence="3">Lacks conserved residue(s) required for the propagation of feature annotation.</text>
</comment>
<accession>D7EBN5</accession>
<comment type="similarity">
    <text evidence="3">Belongs to the FdhD family.</text>
</comment>
<dbReference type="KEGG" id="mev:Metev_2048"/>
<evidence type="ECO:0000256" key="3">
    <source>
        <dbReference type="HAMAP-Rule" id="MF_00187"/>
    </source>
</evidence>
<dbReference type="OrthoDB" id="57189at2157"/>
<proteinExistence type="inferred from homology"/>
<comment type="subcellular location">
    <subcellularLocation>
        <location evidence="3">Cytoplasm</location>
    </subcellularLocation>
</comment>
<dbReference type="InterPro" id="IPR003786">
    <property type="entry name" value="FdhD"/>
</dbReference>
<comment type="function">
    <text evidence="3">Required for formate dehydrogenase (FDH) activity.</text>
</comment>
<dbReference type="Gene3D" id="3.40.140.10">
    <property type="entry name" value="Cytidine Deaminase, domain 2"/>
    <property type="match status" value="1"/>
</dbReference>
<evidence type="ECO:0000313" key="4">
    <source>
        <dbReference type="EMBL" id="ADI74877.1"/>
    </source>
</evidence>